<dbReference type="AlphaFoldDB" id="B6QHY1"/>
<comment type="similarity">
    <text evidence="1">Belongs to the peptidase A1 family.</text>
</comment>
<keyword evidence="2" id="KW-0378">Hydrolase</keyword>
<dbReference type="InterPro" id="IPR001461">
    <property type="entry name" value="Aspartic_peptidase_A1"/>
</dbReference>
<name>B6QHY1_TALMQ</name>
<feature type="chain" id="PRO_5002845521" evidence="3">
    <location>
        <begin position="20"/>
        <end position="395"/>
    </location>
</feature>
<dbReference type="Pfam" id="PF00026">
    <property type="entry name" value="Asp"/>
    <property type="match status" value="1"/>
</dbReference>
<gene>
    <name evidence="5" type="ORF">PMAA_095790</name>
</gene>
<dbReference type="InterPro" id="IPR033121">
    <property type="entry name" value="PEPTIDASE_A1"/>
</dbReference>
<evidence type="ECO:0000313" key="6">
    <source>
        <dbReference type="Proteomes" id="UP000001294"/>
    </source>
</evidence>
<dbReference type="EMBL" id="DS995902">
    <property type="protein sequence ID" value="EEA22976.1"/>
    <property type="molecule type" value="Genomic_DNA"/>
</dbReference>
<protein>
    <submittedName>
        <fullName evidence="5">Aspergillopepsin F, putative</fullName>
    </submittedName>
</protein>
<dbReference type="VEuPathDB" id="FungiDB:PMAA_095790"/>
<evidence type="ECO:0000259" key="4">
    <source>
        <dbReference type="PROSITE" id="PS51767"/>
    </source>
</evidence>
<reference evidence="6" key="1">
    <citation type="journal article" date="2015" name="Genome Announc.">
        <title>Genome sequence of the AIDS-associated pathogen Penicillium marneffei (ATCC18224) and its near taxonomic relative Talaromyces stipitatus (ATCC10500).</title>
        <authorList>
            <person name="Nierman W.C."/>
            <person name="Fedorova-Abrams N.D."/>
            <person name="Andrianopoulos A."/>
        </authorList>
    </citation>
    <scope>NUCLEOTIDE SEQUENCE [LARGE SCALE GENOMIC DNA]</scope>
    <source>
        <strain evidence="6">ATCC 18224 / CBS 334.59 / QM 7333</strain>
    </source>
</reference>
<dbReference type="Gene3D" id="2.40.70.10">
    <property type="entry name" value="Acid Proteases"/>
    <property type="match status" value="2"/>
</dbReference>
<evidence type="ECO:0000313" key="5">
    <source>
        <dbReference type="EMBL" id="EEA22976.1"/>
    </source>
</evidence>
<evidence type="ECO:0000256" key="1">
    <source>
        <dbReference type="ARBA" id="ARBA00007447"/>
    </source>
</evidence>
<evidence type="ECO:0000256" key="2">
    <source>
        <dbReference type="ARBA" id="ARBA00022801"/>
    </source>
</evidence>
<dbReference type="PANTHER" id="PTHR47966">
    <property type="entry name" value="BETA-SITE APP-CLEAVING ENZYME, ISOFORM A-RELATED"/>
    <property type="match status" value="1"/>
</dbReference>
<dbReference type="PANTHER" id="PTHR47966:SF2">
    <property type="entry name" value="ASPERGILLOPEPSIN-1-RELATED"/>
    <property type="match status" value="1"/>
</dbReference>
<dbReference type="HOGENOM" id="CLU_013253_0_1_1"/>
<dbReference type="Proteomes" id="UP000001294">
    <property type="component" value="Unassembled WGS sequence"/>
</dbReference>
<dbReference type="PRINTS" id="PR00792">
    <property type="entry name" value="PEPSIN"/>
</dbReference>
<keyword evidence="6" id="KW-1185">Reference proteome</keyword>
<dbReference type="GO" id="GO:0006508">
    <property type="term" value="P:proteolysis"/>
    <property type="evidence" value="ECO:0007669"/>
    <property type="project" value="InterPro"/>
</dbReference>
<sequence>MINLKIVISALALSALAASAPTLGRSFSINQVPINVSRVHPAAEYARVYLRHGVNVPHHVALAARSPHADSVPAYPYPHDVLYRSPVKVGNDILLLALDTSSADLWVKTKFSPRAGTHVYDQSTGTLLPYHHWQIRYSDGGIAGGDVYKDIVKIGDITSYEQGVETLLYLHTSHSLLTDGLDGVVGLAFPSLNTVLPTPQGTFYENVKLNLLTPVFAASLKHHAPGSFDFGFIDHTKHTGGILYKHVDPTRGYWNISCDGYAIGGGAITFDEPFYAVIDTTGSLVLLKESIVNMYYGNIRSAFYSLEHGGWIFDCHDLIPSFSVRLGNYKITIPGPYLKYTEIPGTPLCYGGLQKSPHDDYGILGVMLLKTQYVIFDARRGRPPRVGFSKQRPPV</sequence>
<organism evidence="5 6">
    <name type="scientific">Talaromyces marneffei (strain ATCC 18224 / CBS 334.59 / QM 7333)</name>
    <name type="common">Penicillium marneffei</name>
    <dbReference type="NCBI Taxonomy" id="441960"/>
    <lineage>
        <taxon>Eukaryota</taxon>
        <taxon>Fungi</taxon>
        <taxon>Dikarya</taxon>
        <taxon>Ascomycota</taxon>
        <taxon>Pezizomycotina</taxon>
        <taxon>Eurotiomycetes</taxon>
        <taxon>Eurotiomycetidae</taxon>
        <taxon>Eurotiales</taxon>
        <taxon>Trichocomaceae</taxon>
        <taxon>Talaromyces</taxon>
        <taxon>Talaromyces sect. Talaromyces</taxon>
    </lineage>
</organism>
<feature type="domain" description="Peptidase A1" evidence="4">
    <location>
        <begin position="83"/>
        <end position="389"/>
    </location>
</feature>
<proteinExistence type="inferred from homology"/>
<accession>B6QHY1</accession>
<evidence type="ECO:0000256" key="3">
    <source>
        <dbReference type="SAM" id="SignalP"/>
    </source>
</evidence>
<keyword evidence="3" id="KW-0732">Signal</keyword>
<dbReference type="InterPro" id="IPR021109">
    <property type="entry name" value="Peptidase_aspartic_dom_sf"/>
</dbReference>
<dbReference type="SUPFAM" id="SSF50630">
    <property type="entry name" value="Acid proteases"/>
    <property type="match status" value="1"/>
</dbReference>
<dbReference type="GO" id="GO:0004190">
    <property type="term" value="F:aspartic-type endopeptidase activity"/>
    <property type="evidence" value="ECO:0007669"/>
    <property type="project" value="InterPro"/>
</dbReference>
<dbReference type="PROSITE" id="PS51767">
    <property type="entry name" value="PEPTIDASE_A1"/>
    <property type="match status" value="1"/>
</dbReference>
<feature type="signal peptide" evidence="3">
    <location>
        <begin position="1"/>
        <end position="19"/>
    </location>
</feature>
<dbReference type="PhylomeDB" id="B6QHY1"/>